<keyword evidence="3" id="KW-1185">Reference proteome</keyword>
<evidence type="ECO:0000313" key="3">
    <source>
        <dbReference type="Proteomes" id="UP001634007"/>
    </source>
</evidence>
<organism evidence="2 3">
    <name type="scientific">Eucalyptus globulus</name>
    <name type="common">Tasmanian blue gum</name>
    <dbReference type="NCBI Taxonomy" id="34317"/>
    <lineage>
        <taxon>Eukaryota</taxon>
        <taxon>Viridiplantae</taxon>
        <taxon>Streptophyta</taxon>
        <taxon>Embryophyta</taxon>
        <taxon>Tracheophyta</taxon>
        <taxon>Spermatophyta</taxon>
        <taxon>Magnoliopsida</taxon>
        <taxon>eudicotyledons</taxon>
        <taxon>Gunneridae</taxon>
        <taxon>Pentapetalae</taxon>
        <taxon>rosids</taxon>
        <taxon>malvids</taxon>
        <taxon>Myrtales</taxon>
        <taxon>Myrtaceae</taxon>
        <taxon>Myrtoideae</taxon>
        <taxon>Eucalypteae</taxon>
        <taxon>Eucalyptus</taxon>
    </lineage>
</organism>
<sequence>MEAHWSIEIVAAISATCWRRTRVEDACRWSNFGVGIGEDGRHTVGAAAGVWTTLLFQWISRASQQGKLFQGPVAMLGLIGFALLILACSDRRLSGNWSNTQRNEENKREALAVAVPV</sequence>
<protein>
    <submittedName>
        <fullName evidence="2">Uncharacterized protein</fullName>
    </submittedName>
</protein>
<gene>
    <name evidence="2" type="ORF">ACJRO7_014443</name>
</gene>
<dbReference type="Proteomes" id="UP001634007">
    <property type="component" value="Unassembled WGS sequence"/>
</dbReference>
<dbReference type="AlphaFoldDB" id="A0ABD3L073"/>
<reference evidence="2 3" key="1">
    <citation type="submission" date="2024-11" db="EMBL/GenBank/DDBJ databases">
        <title>Chromosome-level genome assembly of Eucalyptus globulus Labill. provides insights into its genome evolution.</title>
        <authorList>
            <person name="Li X."/>
        </authorList>
    </citation>
    <scope>NUCLEOTIDE SEQUENCE [LARGE SCALE GENOMIC DNA]</scope>
    <source>
        <strain evidence="2">CL2024</strain>
        <tissue evidence="2">Fresh tender leaves</tissue>
    </source>
</reference>
<comment type="caution">
    <text evidence="2">The sequence shown here is derived from an EMBL/GenBank/DDBJ whole genome shotgun (WGS) entry which is preliminary data.</text>
</comment>
<accession>A0ABD3L073</accession>
<keyword evidence="1" id="KW-0812">Transmembrane</keyword>
<proteinExistence type="predicted"/>
<evidence type="ECO:0000313" key="2">
    <source>
        <dbReference type="EMBL" id="KAL3745336.1"/>
    </source>
</evidence>
<name>A0ABD3L073_EUCGL</name>
<feature type="transmembrane region" description="Helical" evidence="1">
    <location>
        <begin position="68"/>
        <end position="88"/>
    </location>
</feature>
<evidence type="ECO:0000256" key="1">
    <source>
        <dbReference type="SAM" id="Phobius"/>
    </source>
</evidence>
<dbReference type="EMBL" id="JBJKBG010000003">
    <property type="protein sequence ID" value="KAL3745336.1"/>
    <property type="molecule type" value="Genomic_DNA"/>
</dbReference>
<keyword evidence="1" id="KW-0472">Membrane</keyword>
<keyword evidence="1" id="KW-1133">Transmembrane helix</keyword>